<accession>A0A0S4KZ61</accession>
<dbReference type="RefSeq" id="YP_009222663.1">
    <property type="nucleotide sequence ID" value="NC_029065.1"/>
</dbReference>
<evidence type="ECO:0000313" key="2">
    <source>
        <dbReference type="Proteomes" id="UP000204441"/>
    </source>
</evidence>
<protein>
    <submittedName>
        <fullName evidence="1">Uncharacterized protein</fullName>
    </submittedName>
</protein>
<dbReference type="OrthoDB" id="32812at10239"/>
<keyword evidence="2" id="KW-1185">Reference proteome</keyword>
<dbReference type="Proteomes" id="UP000204441">
    <property type="component" value="Genome"/>
</dbReference>
<gene>
    <name evidence="1" type="ORF">VCM_00065</name>
</gene>
<dbReference type="KEGG" id="vg:26799034"/>
<evidence type="ECO:0000313" key="1">
    <source>
        <dbReference type="EMBL" id="CUR44284.1"/>
    </source>
</evidence>
<proteinExistence type="predicted"/>
<sequence>MALVSKGVVVKVHTAKTYDHSFKAGALATSEGVDFGSHHRGTWSLFRNEEGETQCLLPEHYDLVEAPKAVEKKVVVEAPAVKAPVIVVEEDNAEVATLAEDLPNKVVYGVLNAEDEIYATTADRDFARELKAALGGKRKGVRIFQYAAVKEIR</sequence>
<reference evidence="2" key="1">
    <citation type="submission" date="2015-10" db="EMBL/GenBank/DDBJ databases">
        <authorList>
            <person name="Millard A."/>
        </authorList>
    </citation>
    <scope>NUCLEOTIDE SEQUENCE [LARGE SCALE GENOMIC DNA]</scope>
</reference>
<dbReference type="EMBL" id="LN887844">
    <property type="protein sequence ID" value="CUR44284.1"/>
    <property type="molecule type" value="Genomic_DNA"/>
</dbReference>
<name>A0A0S4KZ61_9CAUD</name>
<dbReference type="GeneID" id="26799034"/>
<organism evidence="1 2">
    <name type="scientific">Pseudomonas phage VCM</name>
    <dbReference type="NCBI Taxonomy" id="1729937"/>
    <lineage>
        <taxon>Viruses</taxon>
        <taxon>Duplodnaviria</taxon>
        <taxon>Heunggongvirae</taxon>
        <taxon>Uroviricota</taxon>
        <taxon>Caudoviricetes</taxon>
        <taxon>Vandenendeviridae</taxon>
        <taxon>Gorskivirinae</taxon>
        <taxon>Kremarvirus</taxon>
        <taxon>Kremarvirus VCM</taxon>
        <taxon>Otagovirus VCM</taxon>
    </lineage>
</organism>